<gene>
    <name evidence="2" type="ORF">RE476_12525</name>
</gene>
<keyword evidence="1" id="KW-0812">Transmembrane</keyword>
<organism evidence="2 3">
    <name type="scientific">Methanolobus mangrovi</name>
    <dbReference type="NCBI Taxonomy" id="3072977"/>
    <lineage>
        <taxon>Archaea</taxon>
        <taxon>Methanobacteriati</taxon>
        <taxon>Methanobacteriota</taxon>
        <taxon>Stenosarchaea group</taxon>
        <taxon>Methanomicrobia</taxon>
        <taxon>Methanosarcinales</taxon>
        <taxon>Methanosarcinaceae</taxon>
        <taxon>Methanolobus</taxon>
    </lineage>
</organism>
<feature type="transmembrane region" description="Helical" evidence="1">
    <location>
        <begin position="116"/>
        <end position="133"/>
    </location>
</feature>
<dbReference type="AlphaFoldDB" id="A0AA51UHD6"/>
<evidence type="ECO:0000256" key="1">
    <source>
        <dbReference type="SAM" id="Phobius"/>
    </source>
</evidence>
<sequence length="160" mass="18823">MEEKLPENKKTDHLGKLDEIIKNPKYSIAFILGIPLIIALGMVLFDRNFFPFFLFCPPLVVACYAYYTGNKSSSALTGLLFFPLIFFYLDVLETISQPQFERLSKYLDWSYLFRDFEYFWKIWIASSIASFLVANRKPIYLVIAVITFISMFLEFIRFID</sequence>
<dbReference type="Proteomes" id="UP001183006">
    <property type="component" value="Chromosome"/>
</dbReference>
<dbReference type="EMBL" id="CP133594">
    <property type="protein sequence ID" value="WMW22177.1"/>
    <property type="molecule type" value="Genomic_DNA"/>
</dbReference>
<protein>
    <submittedName>
        <fullName evidence="2">Uncharacterized protein</fullName>
    </submittedName>
</protein>
<reference evidence="2" key="1">
    <citation type="submission" date="2023-08" db="EMBL/GenBank/DDBJ databases">
        <title>Methanolobus mangrovi sp. nov. and Methanolobus sediminis sp. nov, two novel methylotrophic methanogens isolated from mangrove sediments in China.</title>
        <authorList>
            <person name="Zhou J."/>
        </authorList>
    </citation>
    <scope>NUCLEOTIDE SEQUENCE</scope>
    <source>
        <strain evidence="2">FTZ2</strain>
    </source>
</reference>
<feature type="transmembrane region" description="Helical" evidence="1">
    <location>
        <begin position="52"/>
        <end position="69"/>
    </location>
</feature>
<feature type="transmembrane region" description="Helical" evidence="1">
    <location>
        <begin position="139"/>
        <end position="159"/>
    </location>
</feature>
<evidence type="ECO:0000313" key="3">
    <source>
        <dbReference type="Proteomes" id="UP001183006"/>
    </source>
</evidence>
<keyword evidence="3" id="KW-1185">Reference proteome</keyword>
<name>A0AA51UHD6_9EURY</name>
<feature type="transmembrane region" description="Helical" evidence="1">
    <location>
        <begin position="75"/>
        <end position="95"/>
    </location>
</feature>
<dbReference type="GeneID" id="84230980"/>
<feature type="transmembrane region" description="Helical" evidence="1">
    <location>
        <begin position="26"/>
        <end position="45"/>
    </location>
</feature>
<dbReference type="KEGG" id="mmav:RE476_12525"/>
<keyword evidence="1" id="KW-1133">Transmembrane helix</keyword>
<dbReference type="RefSeq" id="WP_309307972.1">
    <property type="nucleotide sequence ID" value="NZ_CP133594.1"/>
</dbReference>
<evidence type="ECO:0000313" key="2">
    <source>
        <dbReference type="EMBL" id="WMW22177.1"/>
    </source>
</evidence>
<proteinExistence type="predicted"/>
<keyword evidence="1" id="KW-0472">Membrane</keyword>
<accession>A0AA51UHD6</accession>